<reference evidence="6 7" key="1">
    <citation type="journal article" date="2018" name="Elife">
        <title>Functional genomics of lipid metabolism in the oleaginous yeast Rhodosporidium toruloides.</title>
        <authorList>
            <person name="Coradetti S.T."/>
            <person name="Pinel D."/>
            <person name="Geiselman G."/>
            <person name="Ito M."/>
            <person name="Mondo S."/>
            <person name="Reilly M.C."/>
            <person name="Cheng Y.F."/>
            <person name="Bauer S."/>
            <person name="Grigoriev I."/>
            <person name="Gladden J.M."/>
            <person name="Simmons B.A."/>
            <person name="Brem R."/>
            <person name="Arkin A.P."/>
            <person name="Skerker J.M."/>
        </authorList>
    </citation>
    <scope>NUCLEOTIDE SEQUENCE [LARGE SCALE GENOMIC DNA]</scope>
    <source>
        <strain evidence="6 7">NBRC 0880</strain>
    </source>
</reference>
<feature type="compositionally biased region" description="Polar residues" evidence="4">
    <location>
        <begin position="740"/>
        <end position="751"/>
    </location>
</feature>
<dbReference type="SMART" id="SM00510">
    <property type="entry name" value="TFS2M"/>
    <property type="match status" value="1"/>
</dbReference>
<feature type="compositionally biased region" description="Acidic residues" evidence="4">
    <location>
        <begin position="835"/>
        <end position="860"/>
    </location>
</feature>
<evidence type="ECO:0000256" key="1">
    <source>
        <dbReference type="ARBA" id="ARBA00002311"/>
    </source>
</evidence>
<dbReference type="SUPFAM" id="SSF57903">
    <property type="entry name" value="FYVE/PHD zinc finger"/>
    <property type="match status" value="1"/>
</dbReference>
<dbReference type="Gene3D" id="1.10.472.30">
    <property type="entry name" value="Transcription elongation factor S-II, central domain"/>
    <property type="match status" value="1"/>
</dbReference>
<dbReference type="CDD" id="cd21538">
    <property type="entry name" value="SPOC_TFIIS"/>
    <property type="match status" value="1"/>
</dbReference>
<evidence type="ECO:0000313" key="7">
    <source>
        <dbReference type="Proteomes" id="UP000239560"/>
    </source>
</evidence>
<feature type="compositionally biased region" description="Low complexity" evidence="4">
    <location>
        <begin position="38"/>
        <end position="63"/>
    </location>
</feature>
<evidence type="ECO:0000256" key="4">
    <source>
        <dbReference type="SAM" id="MobiDB-lite"/>
    </source>
</evidence>
<feature type="compositionally biased region" description="Gly residues" evidence="4">
    <location>
        <begin position="1266"/>
        <end position="1275"/>
    </location>
</feature>
<feature type="compositionally biased region" description="Basic and acidic residues" evidence="4">
    <location>
        <begin position="685"/>
        <end position="711"/>
    </location>
</feature>
<feature type="region of interest" description="Disordered" evidence="4">
    <location>
        <begin position="671"/>
        <end position="882"/>
    </location>
</feature>
<feature type="region of interest" description="Disordered" evidence="4">
    <location>
        <begin position="1168"/>
        <end position="1275"/>
    </location>
</feature>
<dbReference type="InterPro" id="IPR011011">
    <property type="entry name" value="Znf_FYVE_PHD"/>
</dbReference>
<dbReference type="InterPro" id="IPR036575">
    <property type="entry name" value="TFIIS_cen_dom_sf"/>
</dbReference>
<dbReference type="Pfam" id="PF07500">
    <property type="entry name" value="TFIIS_M"/>
    <property type="match status" value="1"/>
</dbReference>
<comment type="caution">
    <text evidence="6">The sequence shown here is derived from an EMBL/GenBank/DDBJ whole genome shotgun (WGS) entry which is preliminary data.</text>
</comment>
<dbReference type="PROSITE" id="PS51321">
    <property type="entry name" value="TFIIS_CENTRAL"/>
    <property type="match status" value="1"/>
</dbReference>
<feature type="compositionally biased region" description="Acidic residues" evidence="4">
    <location>
        <begin position="435"/>
        <end position="464"/>
    </location>
</feature>
<sequence length="1275" mass="135583">MVGGRQRKPTARALDAAESRLLVASLSRERPRAVGGRPASPATPAPRASTSTTKTTYSAAAAPVKKNGRAQNARGKQAIERETGIAQEQVDEEVADGTSEGSAGLGPYGGQQDLTLYCVCLGYDTGEQPMIQCEHCSNWSSTSPSAAAPACLVFRSLAALRFHFGCVGLTDQVASQIEAYSCDMCEQMGMGSSRSESLVSRPSLLSTVSFCATSGMFPVSVSLRARPRGRRTGTQDRMPACAAALARQDPPRSRRRSYYCTPSLHYHGPRQARLQSHRIAPSPQALPIARRAPPVSHPVAKGRCPPLVDACDTTGRDFEEQRASLCLAFDGRRGRCGGGGRAGCEAGGCVVCSSCSSARRRFWRRVRRMGSCGRSEGATRGSRDERSRGGARVEQLSRQSEQLADLFLLLAVLTGSSTRIAPVTTFYSRRGDDGGQYDDEDEPFEDEEEDEGEPEPEDDEDFEEDGSKKRSRKSTGGKGMRRKRESVEESSDDYDSDEDDEAPKKRRRPSAPTKRGTGSQLDVKPSLPPPTSVPPSDKTRSHVVKQLTSIFSSIYAADATASDSSNSTGIEIRSAAFAEEVEGELFEGYAEPDDKNVRGPRAKYSAKFRSLHYNLKSNAYLRSRVAANELTANKLVNLTAEDLQTPELRAMAESVRAASLRNSVKEVLAAPTAKRTHKGEEEIESEAKLILEAEEAQKNREEAQKEADRQRSNSVAADSPGPFAGSPAAAGSPVPQSPGNRDSPSFFPTTTPRHRSSLVPGDASPLEKQGSPALPAGSPKLDELENDMSPPPAPNKPRGSTSSFDMSSIWGKVKAASPTPTEEPKDADAAGAEGKEEDEAKEEKDEGEEAGAPIDEDFEDDLFRDPDASPKKRAPAPPPAPALADLPPVWAGDLIVPEEGGFPAFALQVGGRPVGSSLETWTKLLPRGLTTAGRLPTAKATKYLIECALAPTRELIIAALMPDMTGPSADFPHKPTKDSCVAKHQHIVDTYVKRDRVGVVQPPKELLKLVKDIYIVPLRRDASVPEYVELTDEHCLPEKRKRSEDLVLAVLVVQKGALPTVKPQPIAAPAPPPVVSAPPPAFAPPPSAAPPGGSPVPPQHGVHGFSPPPPGFSPPYQAQPYQSPPPPPAQPADAGFDPAVMQSLLSQVDPNTINNLLANPSLLNNLAGFGGAPAPQQPPPPPMYQGYAPPHSAMQGYAPPPPAGYGYPPPPPSGPAGGGGPPVHPSRLAMMSNAPPPDVQYGQQHGGASPGGYAPPGAPRDQGWGARRGGGGYGY</sequence>
<dbReference type="EMBL" id="LCTV02000012">
    <property type="protein sequence ID" value="PRQ71440.1"/>
    <property type="molecule type" value="Genomic_DNA"/>
</dbReference>
<dbReference type="AlphaFoldDB" id="A0A2T0A0A4"/>
<dbReference type="Pfam" id="PF07744">
    <property type="entry name" value="SPOC"/>
    <property type="match status" value="1"/>
</dbReference>
<protein>
    <recommendedName>
        <fullName evidence="3">Transcription factor BYE1</fullName>
    </recommendedName>
</protein>
<proteinExistence type="inferred from homology"/>
<dbReference type="InterPro" id="IPR003618">
    <property type="entry name" value="TFIIS_cen_dom"/>
</dbReference>
<feature type="compositionally biased region" description="Low complexity" evidence="4">
    <location>
        <begin position="716"/>
        <end position="739"/>
    </location>
</feature>
<evidence type="ECO:0000313" key="6">
    <source>
        <dbReference type="EMBL" id="PRQ71440.1"/>
    </source>
</evidence>
<gene>
    <name evidence="6" type="ORF">AAT19DRAFT_10298</name>
</gene>
<evidence type="ECO:0000256" key="2">
    <source>
        <dbReference type="ARBA" id="ARBA00011050"/>
    </source>
</evidence>
<comment type="function">
    <text evidence="1">Negative regulator of transcription elongation.</text>
</comment>
<dbReference type="PANTHER" id="PTHR45725:SF1">
    <property type="entry name" value="DISHEVELLED ASSOCIATED ACTIVATOR OF MORPHOGENESIS, ISOFORM D"/>
    <property type="match status" value="1"/>
</dbReference>
<dbReference type="InterPro" id="IPR012921">
    <property type="entry name" value="SPOC_C"/>
</dbReference>
<dbReference type="PANTHER" id="PTHR45725">
    <property type="entry name" value="FORMIN HOMOLOGY 2 FAMILY MEMBER"/>
    <property type="match status" value="1"/>
</dbReference>
<feature type="compositionally biased region" description="Pro residues" evidence="4">
    <location>
        <begin position="1198"/>
        <end position="1214"/>
    </location>
</feature>
<comment type="similarity">
    <text evidence="2">Belongs to the BYE1 family.</text>
</comment>
<feature type="compositionally biased region" description="Pro residues" evidence="4">
    <location>
        <begin position="1078"/>
        <end position="1098"/>
    </location>
</feature>
<feature type="compositionally biased region" description="Acidic residues" evidence="4">
    <location>
        <begin position="488"/>
        <end position="501"/>
    </location>
</feature>
<feature type="region of interest" description="Disordered" evidence="4">
    <location>
        <begin position="24"/>
        <end position="106"/>
    </location>
</feature>
<dbReference type="OrthoDB" id="436852at2759"/>
<dbReference type="SUPFAM" id="SSF46942">
    <property type="entry name" value="Elongation factor TFIIS domain 2"/>
    <property type="match status" value="1"/>
</dbReference>
<dbReference type="Proteomes" id="UP000239560">
    <property type="component" value="Unassembled WGS sequence"/>
</dbReference>
<feature type="region of interest" description="Disordered" evidence="4">
    <location>
        <begin position="1078"/>
        <end position="1136"/>
    </location>
</feature>
<dbReference type="InterPro" id="IPR051425">
    <property type="entry name" value="Formin_Homology"/>
</dbReference>
<feature type="region of interest" description="Disordered" evidence="4">
    <location>
        <begin position="372"/>
        <end position="397"/>
    </location>
</feature>
<feature type="compositionally biased region" description="Basic residues" evidence="4">
    <location>
        <begin position="469"/>
        <end position="484"/>
    </location>
</feature>
<evidence type="ECO:0000259" key="5">
    <source>
        <dbReference type="PROSITE" id="PS51321"/>
    </source>
</evidence>
<dbReference type="InterPro" id="IPR013083">
    <property type="entry name" value="Znf_RING/FYVE/PHD"/>
</dbReference>
<feature type="compositionally biased region" description="Basic and acidic residues" evidence="4">
    <location>
        <begin position="861"/>
        <end position="870"/>
    </location>
</feature>
<feature type="region of interest" description="Disordered" evidence="4">
    <location>
        <begin position="427"/>
        <end position="542"/>
    </location>
</feature>
<evidence type="ECO:0000256" key="3">
    <source>
        <dbReference type="ARBA" id="ARBA00021616"/>
    </source>
</evidence>
<dbReference type="Gene3D" id="3.30.40.10">
    <property type="entry name" value="Zinc/RING finger domain, C3HC4 (zinc finger)"/>
    <property type="match status" value="1"/>
</dbReference>
<dbReference type="GO" id="GO:0006351">
    <property type="term" value="P:DNA-templated transcription"/>
    <property type="evidence" value="ECO:0007669"/>
    <property type="project" value="InterPro"/>
</dbReference>
<organism evidence="6 7">
    <name type="scientific">Rhodotorula toruloides</name>
    <name type="common">Yeast</name>
    <name type="synonym">Rhodosporidium toruloides</name>
    <dbReference type="NCBI Taxonomy" id="5286"/>
    <lineage>
        <taxon>Eukaryota</taxon>
        <taxon>Fungi</taxon>
        <taxon>Dikarya</taxon>
        <taxon>Basidiomycota</taxon>
        <taxon>Pucciniomycotina</taxon>
        <taxon>Microbotryomycetes</taxon>
        <taxon>Sporidiobolales</taxon>
        <taxon>Sporidiobolaceae</taxon>
        <taxon>Rhodotorula</taxon>
    </lineage>
</organism>
<name>A0A2T0A0A4_RHOTO</name>
<accession>A0A2T0A0A4</accession>
<feature type="domain" description="TFIIS central" evidence="5">
    <location>
        <begin position="539"/>
        <end position="671"/>
    </location>
</feature>